<accession>A0AAV2PS65</accession>
<gene>
    <name evidence="2" type="ORF">MNOR_LOCUS2668</name>
</gene>
<protein>
    <submittedName>
        <fullName evidence="2">Uncharacterized protein</fullName>
    </submittedName>
</protein>
<organism evidence="2 3">
    <name type="scientific">Meganyctiphanes norvegica</name>
    <name type="common">Northern krill</name>
    <name type="synonym">Thysanopoda norvegica</name>
    <dbReference type="NCBI Taxonomy" id="48144"/>
    <lineage>
        <taxon>Eukaryota</taxon>
        <taxon>Metazoa</taxon>
        <taxon>Ecdysozoa</taxon>
        <taxon>Arthropoda</taxon>
        <taxon>Crustacea</taxon>
        <taxon>Multicrustacea</taxon>
        <taxon>Malacostraca</taxon>
        <taxon>Eumalacostraca</taxon>
        <taxon>Eucarida</taxon>
        <taxon>Euphausiacea</taxon>
        <taxon>Euphausiidae</taxon>
        <taxon>Meganyctiphanes</taxon>
    </lineage>
</organism>
<dbReference type="AlphaFoldDB" id="A0AAV2PS65"/>
<name>A0AAV2PS65_MEGNR</name>
<evidence type="ECO:0000313" key="3">
    <source>
        <dbReference type="Proteomes" id="UP001497623"/>
    </source>
</evidence>
<comment type="caution">
    <text evidence="2">The sequence shown here is derived from an EMBL/GenBank/DDBJ whole genome shotgun (WGS) entry which is preliminary data.</text>
</comment>
<feature type="non-terminal residue" evidence="2">
    <location>
        <position position="443"/>
    </location>
</feature>
<keyword evidence="3" id="KW-1185">Reference proteome</keyword>
<proteinExistence type="predicted"/>
<dbReference type="Proteomes" id="UP001497623">
    <property type="component" value="Unassembled WGS sequence"/>
</dbReference>
<evidence type="ECO:0000313" key="2">
    <source>
        <dbReference type="EMBL" id="CAL4062382.1"/>
    </source>
</evidence>
<dbReference type="EMBL" id="CAXKWB010000837">
    <property type="protein sequence ID" value="CAL4062382.1"/>
    <property type="molecule type" value="Genomic_DNA"/>
</dbReference>
<feature type="compositionally biased region" description="Polar residues" evidence="1">
    <location>
        <begin position="395"/>
        <end position="428"/>
    </location>
</feature>
<sequence length="443" mass="49298">MGCLLSVSSNTCVNVVDLAAVGSVGEATLRRRKRSLLGAARYPSLFHSKRKDDDDIFTHAPGAKKKTGFMVADALRNLQRAHSFRHGECYVCNYKKGCNGVCIHREIFTSVKPGYYSSYYESHADIKRESSIRKSLPVIQALTKKIDPTSLTRDIGSRRTLNPPSRRSFKAKNRRSMRNITAFPADAPTPELGIKPQMSYTFQRRSIAHGMYEVSIDGYDSKNSDPAIAAYDGRLDMNFTVHREDLVMSSHIIEHSTDIDEDMYEPVKPTLPKKTRNRLQNKIYSSNRAITKSSVYNSMNRGNLTASDFGLVKSQGSNPLFEKDLPGNRTYGTLYGARSGEISDCVLSTSSDGNVSYDEPTISASEQQDSSLNSELFYPAPSSQNRFKTYQNVKGSPEYLNSESSPRLNANTNESANDGESSSMTGETVQIHDAVSEYTQRNN</sequence>
<feature type="region of interest" description="Disordered" evidence="1">
    <location>
        <begin position="395"/>
        <end position="443"/>
    </location>
</feature>
<evidence type="ECO:0000256" key="1">
    <source>
        <dbReference type="SAM" id="MobiDB-lite"/>
    </source>
</evidence>
<reference evidence="2 3" key="1">
    <citation type="submission" date="2024-05" db="EMBL/GenBank/DDBJ databases">
        <authorList>
            <person name="Wallberg A."/>
        </authorList>
    </citation>
    <scope>NUCLEOTIDE SEQUENCE [LARGE SCALE GENOMIC DNA]</scope>
</reference>